<comment type="caution">
    <text evidence="1">The sequence shown here is derived from an EMBL/GenBank/DDBJ whole genome shotgun (WGS) entry which is preliminary data.</text>
</comment>
<proteinExistence type="predicted"/>
<name>A0ACB7GU65_MANES</name>
<dbReference type="EMBL" id="CM004397">
    <property type="protein sequence ID" value="KAG8643208.1"/>
    <property type="molecule type" value="Genomic_DNA"/>
</dbReference>
<gene>
    <name evidence="1" type="ORF">MANES_11G017526v8</name>
</gene>
<protein>
    <submittedName>
        <fullName evidence="1">Uncharacterized protein</fullName>
    </submittedName>
</protein>
<accession>A0ACB7GU65</accession>
<keyword evidence="2" id="KW-1185">Reference proteome</keyword>
<organism evidence="1 2">
    <name type="scientific">Manihot esculenta</name>
    <name type="common">Cassava</name>
    <name type="synonym">Jatropha manihot</name>
    <dbReference type="NCBI Taxonomy" id="3983"/>
    <lineage>
        <taxon>Eukaryota</taxon>
        <taxon>Viridiplantae</taxon>
        <taxon>Streptophyta</taxon>
        <taxon>Embryophyta</taxon>
        <taxon>Tracheophyta</taxon>
        <taxon>Spermatophyta</taxon>
        <taxon>Magnoliopsida</taxon>
        <taxon>eudicotyledons</taxon>
        <taxon>Gunneridae</taxon>
        <taxon>Pentapetalae</taxon>
        <taxon>rosids</taxon>
        <taxon>fabids</taxon>
        <taxon>Malpighiales</taxon>
        <taxon>Euphorbiaceae</taxon>
        <taxon>Crotonoideae</taxon>
        <taxon>Manihoteae</taxon>
        <taxon>Manihot</taxon>
    </lineage>
</organism>
<evidence type="ECO:0000313" key="2">
    <source>
        <dbReference type="Proteomes" id="UP000091857"/>
    </source>
</evidence>
<dbReference type="Proteomes" id="UP000091857">
    <property type="component" value="Chromosome 11"/>
</dbReference>
<reference evidence="2" key="1">
    <citation type="journal article" date="2016" name="Nat. Biotechnol.">
        <title>Sequencing wild and cultivated cassava and related species reveals extensive interspecific hybridization and genetic diversity.</title>
        <authorList>
            <person name="Bredeson J.V."/>
            <person name="Lyons J.B."/>
            <person name="Prochnik S.E."/>
            <person name="Wu G.A."/>
            <person name="Ha C.M."/>
            <person name="Edsinger-Gonzales E."/>
            <person name="Grimwood J."/>
            <person name="Schmutz J."/>
            <person name="Rabbi I.Y."/>
            <person name="Egesi C."/>
            <person name="Nauluvula P."/>
            <person name="Lebot V."/>
            <person name="Ndunguru J."/>
            <person name="Mkamilo G."/>
            <person name="Bart R.S."/>
            <person name="Setter T.L."/>
            <person name="Gleadow R.M."/>
            <person name="Kulakow P."/>
            <person name="Ferguson M.E."/>
            <person name="Rounsley S."/>
            <person name="Rokhsar D.S."/>
        </authorList>
    </citation>
    <scope>NUCLEOTIDE SEQUENCE [LARGE SCALE GENOMIC DNA]</scope>
    <source>
        <strain evidence="2">cv. AM560-2</strain>
    </source>
</reference>
<evidence type="ECO:0000313" key="1">
    <source>
        <dbReference type="EMBL" id="KAG8643208.1"/>
    </source>
</evidence>
<sequence>MRERELANWLKDYVGRNEVDNCIYQIAQGPSRKVQSYKGYFVNGFKFHRHDYGRERKTLNSGVWVKGSCYNEYESDYYGLLNDVLELEYFGEKNKIILFKCEWFDTNRGVRVHPQHGLVEINVKLRLASSDPFILAQQAHQVCYIKYPKINKVRVDWCAVFKTKARSTYNIGPSMVNNNSNEQNSNDVAYQEDDVSRPQEIVPTTELDDPTMLLDSSSMVEVDVNELQQVQQPLEVVEDEDEDVEEEEEGEDEEEEEDTEESDDDLEVDGIDSDDDVNLEDDSE</sequence>